<protein>
    <submittedName>
        <fullName evidence="1">Uncharacterized protein</fullName>
    </submittedName>
</protein>
<name>A0A7J7GSL9_CAMSI</name>
<evidence type="ECO:0000313" key="2">
    <source>
        <dbReference type="Proteomes" id="UP000593564"/>
    </source>
</evidence>
<reference evidence="1 2" key="2">
    <citation type="submission" date="2020-07" db="EMBL/GenBank/DDBJ databases">
        <title>Genome assembly of wild tea tree DASZ reveals pedigree and selection history of tea varieties.</title>
        <authorList>
            <person name="Zhang W."/>
        </authorList>
    </citation>
    <scope>NUCLEOTIDE SEQUENCE [LARGE SCALE GENOMIC DNA]</scope>
    <source>
        <strain evidence="2">cv. G240</strain>
        <tissue evidence="1">Leaf</tissue>
    </source>
</reference>
<keyword evidence="2" id="KW-1185">Reference proteome</keyword>
<organism evidence="1 2">
    <name type="scientific">Camellia sinensis</name>
    <name type="common">Tea plant</name>
    <name type="synonym">Thea sinensis</name>
    <dbReference type="NCBI Taxonomy" id="4442"/>
    <lineage>
        <taxon>Eukaryota</taxon>
        <taxon>Viridiplantae</taxon>
        <taxon>Streptophyta</taxon>
        <taxon>Embryophyta</taxon>
        <taxon>Tracheophyta</taxon>
        <taxon>Spermatophyta</taxon>
        <taxon>Magnoliopsida</taxon>
        <taxon>eudicotyledons</taxon>
        <taxon>Gunneridae</taxon>
        <taxon>Pentapetalae</taxon>
        <taxon>asterids</taxon>
        <taxon>Ericales</taxon>
        <taxon>Theaceae</taxon>
        <taxon>Camellia</taxon>
    </lineage>
</organism>
<dbReference type="AlphaFoldDB" id="A0A7J7GSL9"/>
<dbReference type="EMBL" id="JACBKZ010000009">
    <property type="protein sequence ID" value="KAF5942418.1"/>
    <property type="molecule type" value="Genomic_DNA"/>
</dbReference>
<accession>A0A7J7GSL9</accession>
<comment type="caution">
    <text evidence="1">The sequence shown here is derived from an EMBL/GenBank/DDBJ whole genome shotgun (WGS) entry which is preliminary data.</text>
</comment>
<reference evidence="2" key="1">
    <citation type="journal article" date="2020" name="Nat. Commun.">
        <title>Genome assembly of wild tea tree DASZ reveals pedigree and selection history of tea varieties.</title>
        <authorList>
            <person name="Zhang W."/>
            <person name="Zhang Y."/>
            <person name="Qiu H."/>
            <person name="Guo Y."/>
            <person name="Wan H."/>
            <person name="Zhang X."/>
            <person name="Scossa F."/>
            <person name="Alseekh S."/>
            <person name="Zhang Q."/>
            <person name="Wang P."/>
            <person name="Xu L."/>
            <person name="Schmidt M.H."/>
            <person name="Jia X."/>
            <person name="Li D."/>
            <person name="Zhu A."/>
            <person name="Guo F."/>
            <person name="Chen W."/>
            <person name="Ni D."/>
            <person name="Usadel B."/>
            <person name="Fernie A.R."/>
            <person name="Wen W."/>
        </authorList>
    </citation>
    <scope>NUCLEOTIDE SEQUENCE [LARGE SCALE GENOMIC DNA]</scope>
    <source>
        <strain evidence="2">cv. G240</strain>
    </source>
</reference>
<evidence type="ECO:0000313" key="1">
    <source>
        <dbReference type="EMBL" id="KAF5942418.1"/>
    </source>
</evidence>
<proteinExistence type="predicted"/>
<gene>
    <name evidence="1" type="ORF">HYC85_020060</name>
</gene>
<sequence>MSDHLVIHRLNAEVQEWIFPLAQVQWVLDPPSKPPTYLQTNGVEPSPQVLNSLRLRNYHIRTPI</sequence>
<dbReference type="Proteomes" id="UP000593564">
    <property type="component" value="Unassembled WGS sequence"/>
</dbReference>